<protein>
    <submittedName>
        <fullName evidence="1">Uncharacterized protein</fullName>
    </submittedName>
</protein>
<organism evidence="1 2">
    <name type="scientific">Undibacterium umbellatum</name>
    <dbReference type="NCBI Taxonomy" id="2762300"/>
    <lineage>
        <taxon>Bacteria</taxon>
        <taxon>Pseudomonadati</taxon>
        <taxon>Pseudomonadota</taxon>
        <taxon>Betaproteobacteria</taxon>
        <taxon>Burkholderiales</taxon>
        <taxon>Oxalobacteraceae</taxon>
        <taxon>Undibacterium</taxon>
    </lineage>
</organism>
<reference evidence="1 2" key="1">
    <citation type="submission" date="2020-08" db="EMBL/GenBank/DDBJ databases">
        <title>Novel species isolated from subtropical streams in China.</title>
        <authorList>
            <person name="Lu H."/>
        </authorList>
    </citation>
    <scope>NUCLEOTIDE SEQUENCE [LARGE SCALE GENOMIC DNA]</scope>
    <source>
        <strain evidence="1 2">NL8W</strain>
    </source>
</reference>
<dbReference type="Proteomes" id="UP000646911">
    <property type="component" value="Unassembled WGS sequence"/>
</dbReference>
<proteinExistence type="predicted"/>
<keyword evidence="2" id="KW-1185">Reference proteome</keyword>
<gene>
    <name evidence="1" type="ORF">H8L47_10620</name>
</gene>
<evidence type="ECO:0000313" key="1">
    <source>
        <dbReference type="EMBL" id="MBC3908021.1"/>
    </source>
</evidence>
<evidence type="ECO:0000313" key="2">
    <source>
        <dbReference type="Proteomes" id="UP000646911"/>
    </source>
</evidence>
<sequence length="75" mass="8175">MSSPVKFTTLEVAPSTPAINIVAKIYKVNIGKKIAEYLPAKIKAFNVCNTEFFSNIVSFELPIFPRARVGTISAA</sequence>
<dbReference type="EMBL" id="JACOFX010000004">
    <property type="protein sequence ID" value="MBC3908021.1"/>
    <property type="molecule type" value="Genomic_DNA"/>
</dbReference>
<dbReference type="RefSeq" id="WP_222616490.1">
    <property type="nucleotide sequence ID" value="NZ_JACOFX010000004.1"/>
</dbReference>
<comment type="caution">
    <text evidence="1">The sequence shown here is derived from an EMBL/GenBank/DDBJ whole genome shotgun (WGS) entry which is preliminary data.</text>
</comment>
<name>A0ABR6Z8X7_9BURK</name>
<accession>A0ABR6Z8X7</accession>